<dbReference type="SUPFAM" id="SSF53686">
    <property type="entry name" value="Tryptophan synthase beta subunit-like PLP-dependent enzymes"/>
    <property type="match status" value="1"/>
</dbReference>
<dbReference type="InterPro" id="IPR036052">
    <property type="entry name" value="TrpB-like_PALP_sf"/>
</dbReference>
<dbReference type="Proteomes" id="UP000305546">
    <property type="component" value="Unassembled WGS sequence"/>
</dbReference>
<dbReference type="AlphaFoldDB" id="A0A5C4M878"/>
<dbReference type="InterPro" id="IPR001926">
    <property type="entry name" value="TrpB-like_PALP"/>
</dbReference>
<reference evidence="7 8" key="1">
    <citation type="submission" date="2019-06" db="EMBL/GenBank/DDBJ databases">
        <title>Amycolatopsis alkalitolerans sp. nov., isolated from Gastrodia elata Blume.</title>
        <authorList>
            <person name="Narsing Rao M.P."/>
            <person name="Li W.J."/>
        </authorList>
    </citation>
    <scope>NUCLEOTIDE SEQUENCE [LARGE SCALE GENOMIC DNA]</scope>
    <source>
        <strain evidence="7 8">SYSUP0005</strain>
    </source>
</reference>
<sequence>MTGVLDPPWLPLVVAPTPLQRAPRLSAELGVEIWLKRDDLTGVGLGGNKVRGLEYLLADALREGCDCLVTGAGPQSNWTVLAALTARQAGLRPYVVCYGNRPAPTGNLLLHHRIGTELHFTGRPDRSTVDDGIAEVAARLRATGRRPYVVPRGGATPLGALGYVRATTELAAQCPGPPATVWVATGSGGMHAGLAAGAAMAGAPYQVVGVTVSRPADECRRRVAELAAGAVALAGADACPDVVVRDGWLGPGYGMPSRAGERAAELVAVTEGVFLDPVFGAKAMAALIAERATVPGPVVFVAGGGAGTLFAAPAVGMDGAM</sequence>
<dbReference type="PIRSF" id="PIRSF006278">
    <property type="entry name" value="ACCD_DCysDesulf"/>
    <property type="match status" value="1"/>
</dbReference>
<organism evidence="7 8">
    <name type="scientific">Amycolatopsis alkalitolerans</name>
    <dbReference type="NCBI Taxonomy" id="2547244"/>
    <lineage>
        <taxon>Bacteria</taxon>
        <taxon>Bacillati</taxon>
        <taxon>Actinomycetota</taxon>
        <taxon>Actinomycetes</taxon>
        <taxon>Pseudonocardiales</taxon>
        <taxon>Pseudonocardiaceae</taxon>
        <taxon>Amycolatopsis</taxon>
    </lineage>
</organism>
<dbReference type="GO" id="GO:1901605">
    <property type="term" value="P:alpha-amino acid metabolic process"/>
    <property type="evidence" value="ECO:0007669"/>
    <property type="project" value="UniProtKB-ARBA"/>
</dbReference>
<name>A0A5C4M878_9PSEU</name>
<proteinExistence type="inferred from homology"/>
<evidence type="ECO:0000256" key="2">
    <source>
        <dbReference type="ARBA" id="ARBA00008639"/>
    </source>
</evidence>
<keyword evidence="8" id="KW-1185">Reference proteome</keyword>
<protein>
    <submittedName>
        <fullName evidence="7">Pyridoxal-phosphate dependent enzyme</fullName>
    </submittedName>
</protein>
<evidence type="ECO:0000256" key="4">
    <source>
        <dbReference type="PIRSR" id="PIRSR006278-1"/>
    </source>
</evidence>
<accession>A0A5C4M878</accession>
<comment type="caution">
    <text evidence="7">The sequence shown here is derived from an EMBL/GenBank/DDBJ whole genome shotgun (WGS) entry which is preliminary data.</text>
</comment>
<gene>
    <name evidence="7" type="ORF">FG385_07535</name>
</gene>
<dbReference type="Gene3D" id="3.40.50.1100">
    <property type="match status" value="2"/>
</dbReference>
<comment type="cofactor">
    <cofactor evidence="1">
        <name>pyridoxal 5'-phosphate</name>
        <dbReference type="ChEBI" id="CHEBI:597326"/>
    </cofactor>
</comment>
<evidence type="ECO:0000256" key="3">
    <source>
        <dbReference type="ARBA" id="ARBA00022898"/>
    </source>
</evidence>
<evidence type="ECO:0000313" key="8">
    <source>
        <dbReference type="Proteomes" id="UP000305546"/>
    </source>
</evidence>
<evidence type="ECO:0000256" key="5">
    <source>
        <dbReference type="PIRSR" id="PIRSR006278-2"/>
    </source>
</evidence>
<dbReference type="Pfam" id="PF00291">
    <property type="entry name" value="PALP"/>
    <property type="match status" value="1"/>
</dbReference>
<feature type="domain" description="Tryptophan synthase beta chain-like PALP" evidence="6">
    <location>
        <begin position="13"/>
        <end position="302"/>
    </location>
</feature>
<dbReference type="PANTHER" id="PTHR43780:SF2">
    <property type="entry name" value="1-AMINOCYCLOPROPANE-1-CARBOXYLATE DEAMINASE-RELATED"/>
    <property type="match status" value="1"/>
</dbReference>
<dbReference type="OrthoDB" id="9801249at2"/>
<dbReference type="PANTHER" id="PTHR43780">
    <property type="entry name" value="1-AMINOCYCLOPROPANE-1-CARBOXYLATE DEAMINASE-RELATED"/>
    <property type="match status" value="1"/>
</dbReference>
<keyword evidence="3 5" id="KW-0663">Pyridoxal phosphate</keyword>
<feature type="modified residue" description="N6-(pyridoxal phosphate)lysine" evidence="5">
    <location>
        <position position="49"/>
    </location>
</feature>
<feature type="active site" description="Nucleophile" evidence="4">
    <location>
        <position position="76"/>
    </location>
</feature>
<evidence type="ECO:0000259" key="6">
    <source>
        <dbReference type="Pfam" id="PF00291"/>
    </source>
</evidence>
<evidence type="ECO:0000256" key="1">
    <source>
        <dbReference type="ARBA" id="ARBA00001933"/>
    </source>
</evidence>
<dbReference type="EMBL" id="VDFW01000004">
    <property type="protein sequence ID" value="TNC28261.1"/>
    <property type="molecule type" value="Genomic_DNA"/>
</dbReference>
<evidence type="ECO:0000313" key="7">
    <source>
        <dbReference type="EMBL" id="TNC28261.1"/>
    </source>
</evidence>
<comment type="similarity">
    <text evidence="2">Belongs to the ACC deaminase/D-cysteine desulfhydrase family.</text>
</comment>
<dbReference type="InterPro" id="IPR027278">
    <property type="entry name" value="ACCD_DCysDesulf"/>
</dbReference>
<dbReference type="GO" id="GO:0019148">
    <property type="term" value="F:D-cysteine desulfhydrase activity"/>
    <property type="evidence" value="ECO:0007669"/>
    <property type="project" value="TreeGrafter"/>
</dbReference>
<dbReference type="RefSeq" id="WP_139095877.1">
    <property type="nucleotide sequence ID" value="NZ_VDFW01000004.1"/>
</dbReference>